<sequence>MSRRHTADNAETAANPIYDNPWAYDLACAFRDVRAEVDALLGWWPGPGAPGSVLELAAGPAEHAREFARRGVAATALDLSPAMCAYAAERAAADGVPLEVVRADMTDFALGRRFDLVVTMLDSTAHLMTLDAFVAHLDRVAGHLADGGRYVLEMSHPADRLTDEPSTGGAWSVERDGVRADVRWGAPGDRIDPITQVVREHVTITVTRQDRAEVIRGVVPYRFWTATELTAAVRLSGALEIAAQYGDFTGIGPADPGAWRLITVLRRAG</sequence>
<evidence type="ECO:0000313" key="5">
    <source>
        <dbReference type="EMBL" id="MBA9006177.1"/>
    </source>
</evidence>
<reference evidence="5 6" key="1">
    <citation type="submission" date="2020-08" db="EMBL/GenBank/DDBJ databases">
        <title>Sequencing the genomes of 1000 actinobacteria strains.</title>
        <authorList>
            <person name="Klenk H.-P."/>
        </authorList>
    </citation>
    <scope>NUCLEOTIDE SEQUENCE [LARGE SCALE GENOMIC DNA]</scope>
    <source>
        <strain evidence="5 6">DSM 45823</strain>
    </source>
</reference>
<dbReference type="InterPro" id="IPR041698">
    <property type="entry name" value="Methyltransf_25"/>
</dbReference>
<dbReference type="PANTHER" id="PTHR43464">
    <property type="entry name" value="METHYLTRANSFERASE"/>
    <property type="match status" value="1"/>
</dbReference>
<name>A0A7W3N293_9ACTN</name>
<organism evidence="5 6">
    <name type="scientific">Thermomonospora cellulosilytica</name>
    <dbReference type="NCBI Taxonomy" id="1411118"/>
    <lineage>
        <taxon>Bacteria</taxon>
        <taxon>Bacillati</taxon>
        <taxon>Actinomycetota</taxon>
        <taxon>Actinomycetes</taxon>
        <taxon>Streptosporangiales</taxon>
        <taxon>Thermomonosporaceae</taxon>
        <taxon>Thermomonospora</taxon>
    </lineage>
</organism>
<comment type="caution">
    <text evidence="5">The sequence shown here is derived from an EMBL/GenBank/DDBJ whole genome shotgun (WGS) entry which is preliminary data.</text>
</comment>
<dbReference type="RefSeq" id="WP_312881253.1">
    <property type="nucleotide sequence ID" value="NZ_JACJII010000001.1"/>
</dbReference>
<dbReference type="Gene3D" id="2.20.130.10">
    <property type="entry name" value="CAC2371-like domains"/>
    <property type="match status" value="1"/>
</dbReference>
<accession>A0A7W3N293</accession>
<evidence type="ECO:0000256" key="2">
    <source>
        <dbReference type="ARBA" id="ARBA00022679"/>
    </source>
</evidence>
<keyword evidence="6" id="KW-1185">Reference proteome</keyword>
<dbReference type="EMBL" id="JACJII010000001">
    <property type="protein sequence ID" value="MBA9006177.1"/>
    <property type="molecule type" value="Genomic_DNA"/>
</dbReference>
<evidence type="ECO:0000256" key="1">
    <source>
        <dbReference type="ARBA" id="ARBA00022603"/>
    </source>
</evidence>
<protein>
    <submittedName>
        <fullName evidence="5">SAM-dependent methyltransferase</fullName>
    </submittedName>
</protein>
<dbReference type="AlphaFoldDB" id="A0A7W3N293"/>
<dbReference type="CDD" id="cd02440">
    <property type="entry name" value="AdoMet_MTases"/>
    <property type="match status" value="1"/>
</dbReference>
<feature type="domain" description="Methyltransferase" evidence="4">
    <location>
        <begin position="53"/>
        <end position="148"/>
    </location>
</feature>
<evidence type="ECO:0000256" key="3">
    <source>
        <dbReference type="ARBA" id="ARBA00022691"/>
    </source>
</evidence>
<dbReference type="InterPro" id="IPR029063">
    <property type="entry name" value="SAM-dependent_MTases_sf"/>
</dbReference>
<keyword evidence="3" id="KW-0949">S-adenosyl-L-methionine</keyword>
<evidence type="ECO:0000259" key="4">
    <source>
        <dbReference type="Pfam" id="PF13649"/>
    </source>
</evidence>
<dbReference type="SUPFAM" id="SSF53335">
    <property type="entry name" value="S-adenosyl-L-methionine-dependent methyltransferases"/>
    <property type="match status" value="1"/>
</dbReference>
<keyword evidence="2 5" id="KW-0808">Transferase</keyword>
<dbReference type="GO" id="GO:0008168">
    <property type="term" value="F:methyltransferase activity"/>
    <property type="evidence" value="ECO:0007669"/>
    <property type="project" value="UniProtKB-KW"/>
</dbReference>
<keyword evidence="1 5" id="KW-0489">Methyltransferase</keyword>
<dbReference type="GO" id="GO:0032259">
    <property type="term" value="P:methylation"/>
    <property type="evidence" value="ECO:0007669"/>
    <property type="project" value="UniProtKB-KW"/>
</dbReference>
<gene>
    <name evidence="5" type="ORF">HNR21_005059</name>
</gene>
<dbReference type="PANTHER" id="PTHR43464:SF19">
    <property type="entry name" value="UBIQUINONE BIOSYNTHESIS O-METHYLTRANSFERASE, MITOCHONDRIAL"/>
    <property type="match status" value="1"/>
</dbReference>
<evidence type="ECO:0000313" key="6">
    <source>
        <dbReference type="Proteomes" id="UP000539313"/>
    </source>
</evidence>
<dbReference type="Proteomes" id="UP000539313">
    <property type="component" value="Unassembled WGS sequence"/>
</dbReference>
<dbReference type="Gene3D" id="3.40.50.150">
    <property type="entry name" value="Vaccinia Virus protein VP39"/>
    <property type="match status" value="1"/>
</dbReference>
<dbReference type="Pfam" id="PF13649">
    <property type="entry name" value="Methyltransf_25"/>
    <property type="match status" value="1"/>
</dbReference>
<proteinExistence type="predicted"/>